<comment type="caution">
    <text evidence="1">The sequence shown here is derived from an EMBL/GenBank/DDBJ whole genome shotgun (WGS) entry which is preliminary data.</text>
</comment>
<name>A0ABQ9H3E6_9NEOP</name>
<keyword evidence="2" id="KW-1185">Reference proteome</keyword>
<evidence type="ECO:0000313" key="1">
    <source>
        <dbReference type="EMBL" id="KAJ8878823.1"/>
    </source>
</evidence>
<accession>A0ABQ9H3E6</accession>
<sequence>MWSRLKEGLHNAGCQIAVTAVASNTDAAITVGQVEAGLPTQWHVCYQSCSQLTASNRRRRHVHIRCGAPELSQHSGRGCMVRYGHGTIRRSSRAVVTLRGPVPARRCARPSFILWFRRRITVVAACPVRAEMSLYDKPVSRRPIILPPISTLASHQGEPGSIPGLVTGLSQVEIVPDDAGPSRGSPVFPTPSFRCHSIFTSITLIGFQDLVVKSRPNFFAHSQFMRQVVVNLRNVMPVKLVALARLVASGVRMERERAGETLDPRENPPTDGSRRVFSLHRCQAAPFFTELRMIEDIISERTCRSFEDKRKLVCLDNEIGNWEINRVGREWLAVIPCRASSQNLLAGEKFFLTFIRDLLESRSYRIGLVGRGSTPTSHVWDAYLPVLECPTFAMGPLFTWHAPGNSAPTNDHFTMVCSDNVRITQKGNDFTSKQQPVEKRR</sequence>
<protein>
    <submittedName>
        <fullName evidence="1">Uncharacterized protein</fullName>
    </submittedName>
</protein>
<dbReference type="Proteomes" id="UP001159363">
    <property type="component" value="Chromosome 6"/>
</dbReference>
<reference evidence="1 2" key="1">
    <citation type="submission" date="2023-02" db="EMBL/GenBank/DDBJ databases">
        <title>LHISI_Scaffold_Assembly.</title>
        <authorList>
            <person name="Stuart O.P."/>
            <person name="Cleave R."/>
            <person name="Magrath M.J.L."/>
            <person name="Mikheyev A.S."/>
        </authorList>
    </citation>
    <scope>NUCLEOTIDE SEQUENCE [LARGE SCALE GENOMIC DNA]</scope>
    <source>
        <strain evidence="1">Daus_M_001</strain>
        <tissue evidence="1">Leg muscle</tissue>
    </source>
</reference>
<gene>
    <name evidence="1" type="ORF">PR048_019409</name>
</gene>
<dbReference type="EMBL" id="JARBHB010000007">
    <property type="protein sequence ID" value="KAJ8878823.1"/>
    <property type="molecule type" value="Genomic_DNA"/>
</dbReference>
<organism evidence="1 2">
    <name type="scientific">Dryococelus australis</name>
    <dbReference type="NCBI Taxonomy" id="614101"/>
    <lineage>
        <taxon>Eukaryota</taxon>
        <taxon>Metazoa</taxon>
        <taxon>Ecdysozoa</taxon>
        <taxon>Arthropoda</taxon>
        <taxon>Hexapoda</taxon>
        <taxon>Insecta</taxon>
        <taxon>Pterygota</taxon>
        <taxon>Neoptera</taxon>
        <taxon>Polyneoptera</taxon>
        <taxon>Phasmatodea</taxon>
        <taxon>Verophasmatodea</taxon>
        <taxon>Anareolatae</taxon>
        <taxon>Phasmatidae</taxon>
        <taxon>Eurycanthinae</taxon>
        <taxon>Dryococelus</taxon>
    </lineage>
</organism>
<proteinExistence type="predicted"/>
<evidence type="ECO:0000313" key="2">
    <source>
        <dbReference type="Proteomes" id="UP001159363"/>
    </source>
</evidence>